<dbReference type="PANTHER" id="PTHR32309:SF31">
    <property type="entry name" value="CAPSULAR EXOPOLYSACCHARIDE FAMILY"/>
    <property type="match status" value="1"/>
</dbReference>
<dbReference type="EMBL" id="JADMKU010000002">
    <property type="protein sequence ID" value="MBR9650254.1"/>
    <property type="molecule type" value="Genomic_DNA"/>
</dbReference>
<feature type="transmembrane region" description="Helical" evidence="6">
    <location>
        <begin position="81"/>
        <end position="103"/>
    </location>
</feature>
<dbReference type="RefSeq" id="WP_212699757.1">
    <property type="nucleotide sequence ID" value="NZ_JADMKU010000002.1"/>
</dbReference>
<sequence>MKDSDQSDDPFDAFWQYENPTVESFLGVAKTVRGRRIGETGGGVMMDGFENSDDPLTVDWRENPPSVASFLGAVRRQAKTVLLCGAASLLLAMAIIVFSTPMYTARVSLYLESAAGNDLRSELGTAIDLDTNAELIRSDTTTAAVIRQLDLDTQPEFAPQPSTLGRLVATLRQWTGRAAPDSEPSDTMPVVIGKVRKGLNVARKGNTRLIELRFTSTSPTLSADIANAFARTHLAEAADRDATVTAQRIAQLEILSERAREKAADADTHVRSLLRGTDRVAADPQQVQQRSFALRQQLSALEAKAAALTAKLSRIAQYEQTGDTSAITIDTPASRRLLTELAQAKDRLAKVRQGSDASPQSVAAITGSIATLEASLRQEVRLAASAIEVELETTRAERQSVSSEIGRLNDYVASDTWATLQAARRDKIFYDGAYHEYLSQLEQAQLAPQNHSGLRIVADAVPPTLPSSPNKMVVLAISLTLGIFLGIGLAGLIEWKRNERSRA</sequence>
<evidence type="ECO:0000313" key="8">
    <source>
        <dbReference type="EMBL" id="MBR9650254.1"/>
    </source>
</evidence>
<proteinExistence type="predicted"/>
<keyword evidence="2" id="KW-1003">Cell membrane</keyword>
<feature type="domain" description="Polysaccharide chain length determinant N-terminal" evidence="7">
    <location>
        <begin position="71"/>
        <end position="149"/>
    </location>
</feature>
<dbReference type="InterPro" id="IPR003856">
    <property type="entry name" value="LPS_length_determ_N"/>
</dbReference>
<comment type="subcellular location">
    <subcellularLocation>
        <location evidence="1">Cell membrane</location>
        <topology evidence="1">Multi-pass membrane protein</topology>
    </subcellularLocation>
</comment>
<evidence type="ECO:0000256" key="3">
    <source>
        <dbReference type="ARBA" id="ARBA00022692"/>
    </source>
</evidence>
<evidence type="ECO:0000256" key="2">
    <source>
        <dbReference type="ARBA" id="ARBA00022475"/>
    </source>
</evidence>
<protein>
    <recommendedName>
        <fullName evidence="7">Polysaccharide chain length determinant N-terminal domain-containing protein</fullName>
    </recommendedName>
</protein>
<evidence type="ECO:0000256" key="4">
    <source>
        <dbReference type="ARBA" id="ARBA00022989"/>
    </source>
</evidence>
<evidence type="ECO:0000256" key="6">
    <source>
        <dbReference type="SAM" id="Phobius"/>
    </source>
</evidence>
<keyword evidence="9" id="KW-1185">Reference proteome</keyword>
<dbReference type="Proteomes" id="UP001195941">
    <property type="component" value="Unassembled WGS sequence"/>
</dbReference>
<feature type="transmembrane region" description="Helical" evidence="6">
    <location>
        <begin position="472"/>
        <end position="493"/>
    </location>
</feature>
<keyword evidence="3 6" id="KW-0812">Transmembrane</keyword>
<keyword evidence="4 6" id="KW-1133">Transmembrane helix</keyword>
<gene>
    <name evidence="8" type="ORF">IT775_03830</name>
</gene>
<dbReference type="InterPro" id="IPR050445">
    <property type="entry name" value="Bact_polysacc_biosynth/exp"/>
</dbReference>
<dbReference type="Pfam" id="PF02706">
    <property type="entry name" value="Wzz"/>
    <property type="match status" value="1"/>
</dbReference>
<evidence type="ECO:0000313" key="9">
    <source>
        <dbReference type="Proteomes" id="UP001195941"/>
    </source>
</evidence>
<accession>A0ABS5HMV5</accession>
<evidence type="ECO:0000259" key="7">
    <source>
        <dbReference type="Pfam" id="PF02706"/>
    </source>
</evidence>
<keyword evidence="5 6" id="KW-0472">Membrane</keyword>
<name>A0ABS5HMV5_9RHOB</name>
<evidence type="ECO:0000256" key="5">
    <source>
        <dbReference type="ARBA" id="ARBA00023136"/>
    </source>
</evidence>
<reference evidence="8 9" key="1">
    <citation type="journal article" date="2021" name="Arch. Microbiol.">
        <title>Thalassobius aquimarinus sp. nov., isolated from the Sea of Japan seashore.</title>
        <authorList>
            <person name="Kurilenko V.V."/>
            <person name="Romanenko L.A."/>
            <person name="Chernysheva N.Y."/>
            <person name="Velansky P.V."/>
            <person name="Tekutyeva L.A."/>
            <person name="Isaeva M.P."/>
            <person name="Mikhailov V.V."/>
        </authorList>
    </citation>
    <scope>NUCLEOTIDE SEQUENCE [LARGE SCALE GENOMIC DNA]</scope>
    <source>
        <strain evidence="8 9">KMM 8518</strain>
    </source>
</reference>
<comment type="caution">
    <text evidence="8">The sequence shown here is derived from an EMBL/GenBank/DDBJ whole genome shotgun (WGS) entry which is preliminary data.</text>
</comment>
<evidence type="ECO:0000256" key="1">
    <source>
        <dbReference type="ARBA" id="ARBA00004651"/>
    </source>
</evidence>
<organism evidence="8 9">
    <name type="scientific">Thalassovita aquimarina</name>
    <dbReference type="NCBI Taxonomy" id="2785917"/>
    <lineage>
        <taxon>Bacteria</taxon>
        <taxon>Pseudomonadati</taxon>
        <taxon>Pseudomonadota</taxon>
        <taxon>Alphaproteobacteria</taxon>
        <taxon>Rhodobacterales</taxon>
        <taxon>Roseobacteraceae</taxon>
        <taxon>Thalassovita</taxon>
    </lineage>
</organism>
<dbReference type="PANTHER" id="PTHR32309">
    <property type="entry name" value="TYROSINE-PROTEIN KINASE"/>
    <property type="match status" value="1"/>
</dbReference>